<feature type="domain" description="Peptidase M43 pregnancy-associated plasma-A" evidence="10">
    <location>
        <begin position="191"/>
        <end position="281"/>
    </location>
</feature>
<keyword evidence="6" id="KW-0378">Hydrolase</keyword>
<sequence>MAVASYLPQTLQERSLDSECGIKGTPSSLVEVIEQRRDDEASYQSLEGRDAEIQVTAYFHIAVFANSTEDKASNEAVKAQFQLLKDTYALYGINLSLGGISREVNDTIAVLSVWTLDETENEILGSTVETEDYWKRTRTGSYETLHIYFYEDLIGTAAFCNFAKPGRPESDYYLDGCHLRINVLLGGSAPYRAYGTTLTHEVGHWFGLFHIFAGGCEGEGDYIDDTPAQTVTSADGTCPLGTKDTCPDLPGTDMVNNYMDYTADPCRDTFTPGQHSRMHNVFWAVRSGK</sequence>
<dbReference type="PANTHER" id="PTHR47466:SF1">
    <property type="entry name" value="METALLOPROTEASE MEP1 (AFU_ORTHOLOGUE AFUA_1G07730)-RELATED"/>
    <property type="match status" value="1"/>
</dbReference>
<organism evidence="11 12">
    <name type="scientific">Clonostachys solani</name>
    <dbReference type="NCBI Taxonomy" id="160281"/>
    <lineage>
        <taxon>Eukaryota</taxon>
        <taxon>Fungi</taxon>
        <taxon>Dikarya</taxon>
        <taxon>Ascomycota</taxon>
        <taxon>Pezizomycotina</taxon>
        <taxon>Sordariomycetes</taxon>
        <taxon>Hypocreomycetidae</taxon>
        <taxon>Hypocreales</taxon>
        <taxon>Bionectriaceae</taxon>
        <taxon>Clonostachys</taxon>
    </lineage>
</organism>
<dbReference type="EMBL" id="CABFOC020000035">
    <property type="protein sequence ID" value="CAH0048106.1"/>
    <property type="molecule type" value="Genomic_DNA"/>
</dbReference>
<evidence type="ECO:0000256" key="7">
    <source>
        <dbReference type="ARBA" id="ARBA00022833"/>
    </source>
</evidence>
<comment type="function">
    <text evidence="1">Secreted metalloproteinase that allows assimilation of proteinaceous substrates.</text>
</comment>
<keyword evidence="12" id="KW-1185">Reference proteome</keyword>
<keyword evidence="9" id="KW-1015">Disulfide bond</keyword>
<keyword evidence="4" id="KW-0479">Metal-binding</keyword>
<dbReference type="Gene3D" id="3.40.390.10">
    <property type="entry name" value="Collagenase (Catalytic Domain)"/>
    <property type="match status" value="1"/>
</dbReference>
<comment type="similarity">
    <text evidence="2">Belongs to the peptidase M43B family.</text>
</comment>
<dbReference type="SUPFAM" id="SSF55486">
    <property type="entry name" value="Metalloproteases ('zincins'), catalytic domain"/>
    <property type="match status" value="1"/>
</dbReference>
<reference evidence="12" key="1">
    <citation type="submission" date="2019-06" db="EMBL/GenBank/DDBJ databases">
        <authorList>
            <person name="Broberg M."/>
        </authorList>
    </citation>
    <scope>NUCLEOTIDE SEQUENCE [LARGE SCALE GENOMIC DNA]</scope>
</reference>
<dbReference type="PANTHER" id="PTHR47466">
    <property type="match status" value="1"/>
</dbReference>
<dbReference type="GO" id="GO:0008237">
    <property type="term" value="F:metallopeptidase activity"/>
    <property type="evidence" value="ECO:0007669"/>
    <property type="project" value="UniProtKB-KW"/>
</dbReference>
<evidence type="ECO:0000256" key="5">
    <source>
        <dbReference type="ARBA" id="ARBA00022729"/>
    </source>
</evidence>
<dbReference type="OrthoDB" id="536211at2759"/>
<gene>
    <name evidence="11" type="ORF">CSOL1703_00000049</name>
</gene>
<evidence type="ECO:0000259" key="10">
    <source>
        <dbReference type="Pfam" id="PF05572"/>
    </source>
</evidence>
<keyword evidence="8" id="KW-0482">Metalloprotease</keyword>
<reference evidence="11 12" key="2">
    <citation type="submission" date="2021-10" db="EMBL/GenBank/DDBJ databases">
        <authorList>
            <person name="Piombo E."/>
        </authorList>
    </citation>
    <scope>NUCLEOTIDE SEQUENCE [LARGE SCALE GENOMIC DNA]</scope>
</reference>
<evidence type="ECO:0000256" key="8">
    <source>
        <dbReference type="ARBA" id="ARBA00023049"/>
    </source>
</evidence>
<dbReference type="Proteomes" id="UP000775872">
    <property type="component" value="Unassembled WGS sequence"/>
</dbReference>
<name>A0A9N9Z329_9HYPO</name>
<evidence type="ECO:0000256" key="6">
    <source>
        <dbReference type="ARBA" id="ARBA00022801"/>
    </source>
</evidence>
<dbReference type="AlphaFoldDB" id="A0A9N9Z329"/>
<evidence type="ECO:0000256" key="3">
    <source>
        <dbReference type="ARBA" id="ARBA00022670"/>
    </source>
</evidence>
<evidence type="ECO:0000256" key="4">
    <source>
        <dbReference type="ARBA" id="ARBA00022723"/>
    </source>
</evidence>
<dbReference type="GO" id="GO:0046872">
    <property type="term" value="F:metal ion binding"/>
    <property type="evidence" value="ECO:0007669"/>
    <property type="project" value="UniProtKB-KW"/>
</dbReference>
<dbReference type="Pfam" id="PF05572">
    <property type="entry name" value="Peptidase_M43"/>
    <property type="match status" value="1"/>
</dbReference>
<evidence type="ECO:0000256" key="9">
    <source>
        <dbReference type="ARBA" id="ARBA00023157"/>
    </source>
</evidence>
<evidence type="ECO:0000256" key="1">
    <source>
        <dbReference type="ARBA" id="ARBA00003174"/>
    </source>
</evidence>
<keyword evidence="5" id="KW-0732">Signal</keyword>
<dbReference type="InterPro" id="IPR008754">
    <property type="entry name" value="Peptidase_M43"/>
</dbReference>
<dbReference type="InterPro" id="IPR024079">
    <property type="entry name" value="MetalloPept_cat_dom_sf"/>
</dbReference>
<comment type="caution">
    <text evidence="11">The sequence shown here is derived from an EMBL/GenBank/DDBJ whole genome shotgun (WGS) entry which is preliminary data.</text>
</comment>
<evidence type="ECO:0000313" key="12">
    <source>
        <dbReference type="Proteomes" id="UP000775872"/>
    </source>
</evidence>
<keyword evidence="3" id="KW-0645">Protease</keyword>
<proteinExistence type="inferred from homology"/>
<protein>
    <recommendedName>
        <fullName evidence="10">Peptidase M43 pregnancy-associated plasma-A domain-containing protein</fullName>
    </recommendedName>
</protein>
<accession>A0A9N9Z329</accession>
<dbReference type="GO" id="GO:0006508">
    <property type="term" value="P:proteolysis"/>
    <property type="evidence" value="ECO:0007669"/>
    <property type="project" value="UniProtKB-KW"/>
</dbReference>
<evidence type="ECO:0000256" key="2">
    <source>
        <dbReference type="ARBA" id="ARBA00008721"/>
    </source>
</evidence>
<keyword evidence="7" id="KW-0862">Zinc</keyword>
<evidence type="ECO:0000313" key="11">
    <source>
        <dbReference type="EMBL" id="CAH0048106.1"/>
    </source>
</evidence>